<name>A0AAU7DI60_9BACT</name>
<feature type="transmembrane region" description="Helical" evidence="6">
    <location>
        <begin position="90"/>
        <end position="112"/>
    </location>
</feature>
<evidence type="ECO:0000313" key="8">
    <source>
        <dbReference type="EMBL" id="XBH16968.1"/>
    </source>
</evidence>
<keyword evidence="5 6" id="KW-0472">Membrane</keyword>
<keyword evidence="3 6" id="KW-0812">Transmembrane</keyword>
<organism evidence="8">
    <name type="scientific">Telmatobacter sp. DSM 110680</name>
    <dbReference type="NCBI Taxonomy" id="3036704"/>
    <lineage>
        <taxon>Bacteria</taxon>
        <taxon>Pseudomonadati</taxon>
        <taxon>Acidobacteriota</taxon>
        <taxon>Terriglobia</taxon>
        <taxon>Terriglobales</taxon>
        <taxon>Acidobacteriaceae</taxon>
        <taxon>Telmatobacter</taxon>
    </lineage>
</organism>
<evidence type="ECO:0000256" key="3">
    <source>
        <dbReference type="ARBA" id="ARBA00022692"/>
    </source>
</evidence>
<keyword evidence="2" id="KW-1003">Cell membrane</keyword>
<reference evidence="8" key="1">
    <citation type="submission" date="2023-03" db="EMBL/GenBank/DDBJ databases">
        <title>Edaphobacter sp.</title>
        <authorList>
            <person name="Huber K.J."/>
            <person name="Papendorf J."/>
            <person name="Pilke C."/>
            <person name="Bunk B."/>
            <person name="Sproeer C."/>
            <person name="Pester M."/>
        </authorList>
    </citation>
    <scope>NUCLEOTIDE SEQUENCE</scope>
    <source>
        <strain evidence="8">DSM 110680</strain>
    </source>
</reference>
<sequence>MAFAVISFLVAFLLIGSGGVLIFYRDKIQDRISSALYPRANKKTISTTIEETRHVIGGVVEQFEKILPRSQAETSVVQQRLIRAGFRSDTAVKTFYSAKVITPIVLMLLAWVTGAYHIGPLFIFLLAGGVGFLGPDFWLGRKIANRQAEMKKGLPDVLDLLVICVEAGLSLDQATARTAQELVRAQPALSDELGIVALEQRAGRARSDAWKHLAERTDVDVIRNLVSMLVQAEQFGTSIGKTLRVHSDTLRTKRVQEIEEKAAKLSVKLLFPLVLFIFPSLFLVVLGPAVLVMADSFKSLFGNN</sequence>
<dbReference type="RefSeq" id="WP_348262198.1">
    <property type="nucleotide sequence ID" value="NZ_CP121196.1"/>
</dbReference>
<proteinExistence type="predicted"/>
<dbReference type="EMBL" id="CP121196">
    <property type="protein sequence ID" value="XBH16968.1"/>
    <property type="molecule type" value="Genomic_DNA"/>
</dbReference>
<feature type="transmembrane region" description="Helical" evidence="6">
    <location>
        <begin position="118"/>
        <end position="139"/>
    </location>
</feature>
<evidence type="ECO:0000259" key="7">
    <source>
        <dbReference type="Pfam" id="PF00482"/>
    </source>
</evidence>
<feature type="transmembrane region" description="Helical" evidence="6">
    <location>
        <begin position="269"/>
        <end position="294"/>
    </location>
</feature>
<dbReference type="GO" id="GO:0005886">
    <property type="term" value="C:plasma membrane"/>
    <property type="evidence" value="ECO:0007669"/>
    <property type="project" value="UniProtKB-SubCell"/>
</dbReference>
<keyword evidence="4 6" id="KW-1133">Transmembrane helix</keyword>
<accession>A0AAU7DI60</accession>
<dbReference type="Pfam" id="PF00482">
    <property type="entry name" value="T2SSF"/>
    <property type="match status" value="1"/>
</dbReference>
<dbReference type="PANTHER" id="PTHR35007">
    <property type="entry name" value="INTEGRAL MEMBRANE PROTEIN-RELATED"/>
    <property type="match status" value="1"/>
</dbReference>
<comment type="subcellular location">
    <subcellularLocation>
        <location evidence="1">Cell membrane</location>
        <topology evidence="1">Multi-pass membrane protein</topology>
    </subcellularLocation>
</comment>
<evidence type="ECO:0000256" key="2">
    <source>
        <dbReference type="ARBA" id="ARBA00022475"/>
    </source>
</evidence>
<evidence type="ECO:0000256" key="4">
    <source>
        <dbReference type="ARBA" id="ARBA00022989"/>
    </source>
</evidence>
<evidence type="ECO:0000256" key="6">
    <source>
        <dbReference type="SAM" id="Phobius"/>
    </source>
</evidence>
<protein>
    <submittedName>
        <fullName evidence="8">Type II secretion system F family protein</fullName>
    </submittedName>
</protein>
<gene>
    <name evidence="8" type="ORF">P8935_20635</name>
</gene>
<feature type="domain" description="Type II secretion system protein GspF" evidence="7">
    <location>
        <begin position="158"/>
        <end position="286"/>
    </location>
</feature>
<dbReference type="AlphaFoldDB" id="A0AAU7DI60"/>
<evidence type="ECO:0000256" key="1">
    <source>
        <dbReference type="ARBA" id="ARBA00004651"/>
    </source>
</evidence>
<evidence type="ECO:0000256" key="5">
    <source>
        <dbReference type="ARBA" id="ARBA00023136"/>
    </source>
</evidence>
<dbReference type="PANTHER" id="PTHR35007:SF2">
    <property type="entry name" value="PILUS ASSEMBLE PROTEIN"/>
    <property type="match status" value="1"/>
</dbReference>
<feature type="transmembrane region" description="Helical" evidence="6">
    <location>
        <begin position="6"/>
        <end position="24"/>
    </location>
</feature>
<dbReference type="InterPro" id="IPR018076">
    <property type="entry name" value="T2SS_GspF_dom"/>
</dbReference>